<dbReference type="EC" id="3.1.-.-" evidence="9"/>
<feature type="domain" description="eRF1/Pelota-like N-terminal" evidence="10">
    <location>
        <begin position="1"/>
        <end position="124"/>
    </location>
</feature>
<dbReference type="GO" id="GO:0070651">
    <property type="term" value="P:nonfunctional rRNA decay"/>
    <property type="evidence" value="ECO:0007669"/>
    <property type="project" value="TreeGrafter"/>
</dbReference>
<dbReference type="InterPro" id="IPR042226">
    <property type="entry name" value="eFR1_2_sf"/>
</dbReference>
<dbReference type="GO" id="GO:0016787">
    <property type="term" value="F:hydrolase activity"/>
    <property type="evidence" value="ECO:0007669"/>
    <property type="project" value="UniProtKB-KW"/>
</dbReference>
<dbReference type="GO" id="GO:0005737">
    <property type="term" value="C:cytoplasm"/>
    <property type="evidence" value="ECO:0007669"/>
    <property type="project" value="UniProtKB-SubCell"/>
</dbReference>
<dbReference type="GO" id="GO:0046872">
    <property type="term" value="F:metal ion binding"/>
    <property type="evidence" value="ECO:0007669"/>
    <property type="project" value="UniProtKB-UniRule"/>
</dbReference>
<dbReference type="InterPro" id="IPR005140">
    <property type="entry name" value="eRF1_Pelota-like_N"/>
</dbReference>
<keyword evidence="5 9" id="KW-0540">Nuclease</keyword>
<sequence length="347" mass="39486">MKILHKELDKGIIKLRVDNADDLWHLSHIIESGDLLFGKTYRKEIKKCDKIRSEKLERVPVKLEIRVEKLEFSKDVMRLRATGVITQGEEVGSYHTFNIDEDSTITIIKKWKNYQLERIDRAIKDTLTPKVLIICIEDGDADFGIITQYGIDFPVSISKSIAGKHETSSRDKDKREFFTEISSKTIEIVQKYNLKTIIIAGPGFYKDEFINYLKESKLEILNNIVTENVSTGGRSGIYECIKRGTLEKAQKDLRISIETNAVERLLVAILKNDGVYGIKAIEKALEYGAVSELLIVDQFLRNNEFEALTEKSREHRASIHVISSEHDAGKKLEGIGGIGAILRFKID</sequence>
<evidence type="ECO:0000256" key="9">
    <source>
        <dbReference type="HAMAP-Rule" id="MF_01853"/>
    </source>
</evidence>
<dbReference type="NCBIfam" id="TIGR00111">
    <property type="entry name" value="pelota"/>
    <property type="match status" value="1"/>
</dbReference>
<evidence type="ECO:0000259" key="10">
    <source>
        <dbReference type="SMART" id="SM01194"/>
    </source>
</evidence>
<dbReference type="Pfam" id="PF03464">
    <property type="entry name" value="eRF1_2"/>
    <property type="match status" value="1"/>
</dbReference>
<keyword evidence="6 9" id="KW-0479">Metal-binding</keyword>
<dbReference type="Gene3D" id="3.30.1330.30">
    <property type="match status" value="1"/>
</dbReference>
<dbReference type="InterPro" id="IPR058547">
    <property type="entry name" value="Pelota_N"/>
</dbReference>
<evidence type="ECO:0000256" key="7">
    <source>
        <dbReference type="ARBA" id="ARBA00022759"/>
    </source>
</evidence>
<evidence type="ECO:0000256" key="3">
    <source>
        <dbReference type="ARBA" id="ARBA00009504"/>
    </source>
</evidence>
<evidence type="ECO:0000256" key="6">
    <source>
        <dbReference type="ARBA" id="ARBA00022723"/>
    </source>
</evidence>
<dbReference type="SUPFAM" id="SSF159065">
    <property type="entry name" value="Dom34/Pelota N-terminal domain-like"/>
    <property type="match status" value="1"/>
</dbReference>
<comment type="subunit">
    <text evidence="9">Monomer.</text>
</comment>
<dbReference type="GO" id="GO:0070966">
    <property type="term" value="P:nuclear-transcribed mRNA catabolic process, no-go decay"/>
    <property type="evidence" value="ECO:0007669"/>
    <property type="project" value="InterPro"/>
</dbReference>
<proteinExistence type="inferred from homology"/>
<comment type="caution">
    <text evidence="11">The sequence shown here is derived from an EMBL/GenBank/DDBJ whole genome shotgun (WGS) entry which is preliminary data.</text>
</comment>
<dbReference type="InterPro" id="IPR023521">
    <property type="entry name" value="Pelota_arc"/>
</dbReference>
<dbReference type="EMBL" id="LNJE01000021">
    <property type="protein sequence ID" value="KYC56325.1"/>
    <property type="molecule type" value="Genomic_DNA"/>
</dbReference>
<dbReference type="AlphaFoldDB" id="A0A150JGI9"/>
<comment type="function">
    <text evidence="9">May function in recognizing stalled ribosomes, interact with stem-loop structures in stalled mRNA molecules, and effect endonucleolytic cleavage of the mRNA. May play a role in the release non-functional ribosomes and degradation of damaged mRNAs. Has endoribonuclease activity.</text>
</comment>
<dbReference type="GO" id="GO:0032790">
    <property type="term" value="P:ribosome disassembly"/>
    <property type="evidence" value="ECO:0007669"/>
    <property type="project" value="TreeGrafter"/>
</dbReference>
<evidence type="ECO:0000256" key="8">
    <source>
        <dbReference type="ARBA" id="ARBA00022801"/>
    </source>
</evidence>
<dbReference type="Gene3D" id="3.30.420.60">
    <property type="entry name" value="eRF1 domain 2"/>
    <property type="match status" value="1"/>
</dbReference>
<keyword evidence="8 9" id="KW-0378">Hydrolase</keyword>
<dbReference type="PANTHER" id="PTHR10853:SF0">
    <property type="entry name" value="PROTEIN PELOTA HOMOLOG"/>
    <property type="match status" value="1"/>
</dbReference>
<reference evidence="11" key="1">
    <citation type="journal article" date="2016" name="ISME J.">
        <title>Chasing the elusive Euryarchaeota class WSA2: genomes reveal a uniquely fastidious methyl-reducing methanogen.</title>
        <authorList>
            <person name="Nobu M.K."/>
            <person name="Narihiro T."/>
            <person name="Kuroda K."/>
            <person name="Mei R."/>
            <person name="Liu W.T."/>
        </authorList>
    </citation>
    <scope>NUCLEOTIDE SEQUENCE [LARGE SCALE GENOMIC DNA]</scope>
    <source>
        <strain evidence="11">ADurb1213_Bin02801</strain>
    </source>
</reference>
<evidence type="ECO:0000256" key="2">
    <source>
        <dbReference type="ARBA" id="ARBA00004496"/>
    </source>
</evidence>
<dbReference type="SUPFAM" id="SSF55315">
    <property type="entry name" value="L30e-like"/>
    <property type="match status" value="1"/>
</dbReference>
<dbReference type="HAMAP" id="MF_01853">
    <property type="entry name" value="PelO"/>
    <property type="match status" value="1"/>
</dbReference>
<dbReference type="InterPro" id="IPR005142">
    <property type="entry name" value="eRF1_3"/>
</dbReference>
<dbReference type="GO" id="GO:0004519">
    <property type="term" value="F:endonuclease activity"/>
    <property type="evidence" value="ECO:0007669"/>
    <property type="project" value="UniProtKB-UniRule"/>
</dbReference>
<dbReference type="GO" id="GO:0071025">
    <property type="term" value="P:RNA surveillance"/>
    <property type="evidence" value="ECO:0007669"/>
    <property type="project" value="InterPro"/>
</dbReference>
<organism evidence="11">
    <name type="scientific">Candidatus Methanofastidiosum methylothiophilum</name>
    <dbReference type="NCBI Taxonomy" id="1705564"/>
    <lineage>
        <taxon>Archaea</taxon>
        <taxon>Methanobacteriati</taxon>
        <taxon>Methanobacteriota</taxon>
        <taxon>Stenosarchaea group</taxon>
        <taxon>Candidatus Methanofastidiosia</taxon>
        <taxon>Candidatus Methanofastidiosales</taxon>
        <taxon>Candidatus Methanofastidiosaceae</taxon>
        <taxon>Candidatus Methanofastidiosum</taxon>
    </lineage>
</organism>
<protein>
    <recommendedName>
        <fullName evidence="9">Protein pelota homolog</fullName>
        <ecNumber evidence="9">3.1.-.-</ecNumber>
    </recommendedName>
</protein>
<dbReference type="Gene3D" id="2.30.30.870">
    <property type="entry name" value="Pelota, domain A"/>
    <property type="match status" value="1"/>
</dbReference>
<dbReference type="InterPro" id="IPR029064">
    <property type="entry name" value="Ribosomal_eL30-like_sf"/>
</dbReference>
<accession>A0A150JGI9</accession>
<dbReference type="SMART" id="SM01194">
    <property type="entry name" value="eRF1_1"/>
    <property type="match status" value="1"/>
</dbReference>
<comment type="cofactor">
    <cofactor evidence="1 9">
        <name>a divalent metal cation</name>
        <dbReference type="ChEBI" id="CHEBI:60240"/>
    </cofactor>
</comment>
<dbReference type="Pfam" id="PF03465">
    <property type="entry name" value="eRF1_3"/>
    <property type="match status" value="1"/>
</dbReference>
<keyword evidence="4 9" id="KW-0963">Cytoplasm</keyword>
<dbReference type="InterPro" id="IPR005141">
    <property type="entry name" value="eRF1_2"/>
</dbReference>
<evidence type="ECO:0000256" key="4">
    <source>
        <dbReference type="ARBA" id="ARBA00022490"/>
    </source>
</evidence>
<dbReference type="GO" id="GO:0070481">
    <property type="term" value="P:nuclear-transcribed mRNA catabolic process, non-stop decay"/>
    <property type="evidence" value="ECO:0007669"/>
    <property type="project" value="InterPro"/>
</dbReference>
<dbReference type="PANTHER" id="PTHR10853">
    <property type="entry name" value="PELOTA"/>
    <property type="match status" value="1"/>
</dbReference>
<dbReference type="InterPro" id="IPR004405">
    <property type="entry name" value="TF_pelota"/>
</dbReference>
<comment type="subcellular location">
    <subcellularLocation>
        <location evidence="2 9">Cytoplasm</location>
    </subcellularLocation>
</comment>
<dbReference type="SUPFAM" id="SSF53137">
    <property type="entry name" value="Translational machinery components"/>
    <property type="match status" value="1"/>
</dbReference>
<evidence type="ECO:0000256" key="1">
    <source>
        <dbReference type="ARBA" id="ARBA00001968"/>
    </source>
</evidence>
<gene>
    <name evidence="11" type="primary">prf1_2</name>
    <name evidence="9" type="synonym">pelA</name>
    <name evidence="11" type="ORF">APG09_01412</name>
</gene>
<evidence type="ECO:0000256" key="5">
    <source>
        <dbReference type="ARBA" id="ARBA00022722"/>
    </source>
</evidence>
<dbReference type="InterPro" id="IPR038069">
    <property type="entry name" value="Pelota/DOM34_N"/>
</dbReference>
<comment type="domain">
    <text evidence="9">The N-terminal domain has the RNA-binding Sm fold. It harbors the endoribonuclease activity.</text>
</comment>
<comment type="similarity">
    <text evidence="3 9">Belongs to the eukaryotic release factor 1 family. Pelota subfamily.</text>
</comment>
<evidence type="ECO:0000313" key="11">
    <source>
        <dbReference type="EMBL" id="KYC56325.1"/>
    </source>
</evidence>
<keyword evidence="7 9" id="KW-0255">Endonuclease</keyword>
<name>A0A150JGI9_9EURY</name>
<dbReference type="Pfam" id="PF26356">
    <property type="entry name" value="Pelota_N"/>
    <property type="match status" value="1"/>
</dbReference>